<dbReference type="SUPFAM" id="SSF140453">
    <property type="entry name" value="EsxAB dimer-like"/>
    <property type="match status" value="1"/>
</dbReference>
<dbReference type="Pfam" id="PF06013">
    <property type="entry name" value="WXG100"/>
    <property type="match status" value="1"/>
</dbReference>
<dbReference type="Proteomes" id="UP001597286">
    <property type="component" value="Unassembled WGS sequence"/>
</dbReference>
<comment type="caution">
    <text evidence="1">The sequence shown here is derived from an EMBL/GenBank/DDBJ whole genome shotgun (WGS) entry which is preliminary data.</text>
</comment>
<accession>A0ABW4P1I0</accession>
<protein>
    <submittedName>
        <fullName evidence="1">WXG100 family type VII secretion target</fullName>
    </submittedName>
</protein>
<dbReference type="EMBL" id="JBHUFB010000008">
    <property type="protein sequence ID" value="MFD1811813.1"/>
    <property type="molecule type" value="Genomic_DNA"/>
</dbReference>
<evidence type="ECO:0000313" key="2">
    <source>
        <dbReference type="Proteomes" id="UP001597286"/>
    </source>
</evidence>
<gene>
    <name evidence="1" type="ORF">ACFSJG_06265</name>
</gene>
<dbReference type="InterPro" id="IPR010310">
    <property type="entry name" value="T7SS_ESAT-6-like"/>
</dbReference>
<dbReference type="InterPro" id="IPR036689">
    <property type="entry name" value="ESAT-6-like_sf"/>
</dbReference>
<dbReference type="Gene3D" id="1.10.287.1060">
    <property type="entry name" value="ESAT-6-like"/>
    <property type="match status" value="1"/>
</dbReference>
<organism evidence="1 2">
    <name type="scientific">Rhodococcus gannanensis</name>
    <dbReference type="NCBI Taxonomy" id="1960308"/>
    <lineage>
        <taxon>Bacteria</taxon>
        <taxon>Bacillati</taxon>
        <taxon>Actinomycetota</taxon>
        <taxon>Actinomycetes</taxon>
        <taxon>Mycobacteriales</taxon>
        <taxon>Nocardiaceae</taxon>
        <taxon>Rhodococcus</taxon>
    </lineage>
</organism>
<evidence type="ECO:0000313" key="1">
    <source>
        <dbReference type="EMBL" id="MFD1811813.1"/>
    </source>
</evidence>
<keyword evidence="2" id="KW-1185">Reference proteome</keyword>
<dbReference type="RefSeq" id="WP_378484353.1">
    <property type="nucleotide sequence ID" value="NZ_JBHUFB010000008.1"/>
</dbReference>
<name>A0ABW4P1I0_9NOCA</name>
<proteinExistence type="predicted"/>
<sequence>MTLTVSQVSSWDPAALVAAADGLVAVAETTRRSMHSLTAEQDALADTWRGSAATAAAERVVQEDRLGRGVAEGIDSVSDALRRSSGAVEAARDHLIRTVTAARTAGFTVADDGTVDASGLLVVVAGAAVSDAGERLRQEALDLTYATTDALRQAGDAAADAERSLRVAIAALEDAGSAAKPGTVSKGKQDEFTWMPDVPATAAASSIGLVTDATSAGLASAATATGDDLARTIGRGLGPFGAALGTVPAVVNDIEGGMDPTEAIVTEGAGAAAGLIASIGAGAAVGSIFPGAGTGVGVVVGVVAGGGVGWAVSKVGQLIWE</sequence>
<reference evidence="2" key="1">
    <citation type="journal article" date="2019" name="Int. J. Syst. Evol. Microbiol.">
        <title>The Global Catalogue of Microorganisms (GCM) 10K type strain sequencing project: providing services to taxonomists for standard genome sequencing and annotation.</title>
        <authorList>
            <consortium name="The Broad Institute Genomics Platform"/>
            <consortium name="The Broad Institute Genome Sequencing Center for Infectious Disease"/>
            <person name="Wu L."/>
            <person name="Ma J."/>
        </authorList>
    </citation>
    <scope>NUCLEOTIDE SEQUENCE [LARGE SCALE GENOMIC DNA]</scope>
    <source>
        <strain evidence="2">DT72</strain>
    </source>
</reference>